<reference evidence="1" key="1">
    <citation type="submission" date="2014-09" db="EMBL/GenBank/DDBJ databases">
        <authorList>
            <person name="Magalhaes I.L.F."/>
            <person name="Oliveira U."/>
            <person name="Santos F.R."/>
            <person name="Vidigal T.H.D.A."/>
            <person name="Brescovit A.D."/>
            <person name="Santos A.J."/>
        </authorList>
    </citation>
    <scope>NUCLEOTIDE SEQUENCE</scope>
    <source>
        <tissue evidence="1">Shoot tissue taken approximately 20 cm above the soil surface</tissue>
    </source>
</reference>
<protein>
    <submittedName>
        <fullName evidence="1">Uncharacterized protein</fullName>
    </submittedName>
</protein>
<name>A0A0A9GTQ1_ARUDO</name>
<evidence type="ECO:0000313" key="1">
    <source>
        <dbReference type="EMBL" id="JAE28405.1"/>
    </source>
</evidence>
<accession>A0A0A9GTQ1</accession>
<organism evidence="1">
    <name type="scientific">Arundo donax</name>
    <name type="common">Giant reed</name>
    <name type="synonym">Donax arundinaceus</name>
    <dbReference type="NCBI Taxonomy" id="35708"/>
    <lineage>
        <taxon>Eukaryota</taxon>
        <taxon>Viridiplantae</taxon>
        <taxon>Streptophyta</taxon>
        <taxon>Embryophyta</taxon>
        <taxon>Tracheophyta</taxon>
        <taxon>Spermatophyta</taxon>
        <taxon>Magnoliopsida</taxon>
        <taxon>Liliopsida</taxon>
        <taxon>Poales</taxon>
        <taxon>Poaceae</taxon>
        <taxon>PACMAD clade</taxon>
        <taxon>Arundinoideae</taxon>
        <taxon>Arundineae</taxon>
        <taxon>Arundo</taxon>
    </lineage>
</organism>
<reference evidence="1" key="2">
    <citation type="journal article" date="2015" name="Data Brief">
        <title>Shoot transcriptome of the giant reed, Arundo donax.</title>
        <authorList>
            <person name="Barrero R.A."/>
            <person name="Guerrero F.D."/>
            <person name="Moolhuijzen P."/>
            <person name="Goolsby J.A."/>
            <person name="Tidwell J."/>
            <person name="Bellgard S.E."/>
            <person name="Bellgard M.I."/>
        </authorList>
    </citation>
    <scope>NUCLEOTIDE SEQUENCE</scope>
    <source>
        <tissue evidence="1">Shoot tissue taken approximately 20 cm above the soil surface</tissue>
    </source>
</reference>
<sequence>MKRKHTVQFVVSSYNCIAICATEEAVA</sequence>
<dbReference type="AlphaFoldDB" id="A0A0A9GTQ1"/>
<proteinExistence type="predicted"/>
<dbReference type="EMBL" id="GBRH01169491">
    <property type="protein sequence ID" value="JAE28405.1"/>
    <property type="molecule type" value="Transcribed_RNA"/>
</dbReference>